<accession>A0A2V1DUR8</accession>
<organism evidence="1 2">
    <name type="scientific">Periconia macrospinosa</name>
    <dbReference type="NCBI Taxonomy" id="97972"/>
    <lineage>
        <taxon>Eukaryota</taxon>
        <taxon>Fungi</taxon>
        <taxon>Dikarya</taxon>
        <taxon>Ascomycota</taxon>
        <taxon>Pezizomycotina</taxon>
        <taxon>Dothideomycetes</taxon>
        <taxon>Pleosporomycetidae</taxon>
        <taxon>Pleosporales</taxon>
        <taxon>Massarineae</taxon>
        <taxon>Periconiaceae</taxon>
        <taxon>Periconia</taxon>
    </lineage>
</organism>
<gene>
    <name evidence="1" type="ORF">DM02DRAFT_613970</name>
</gene>
<keyword evidence="2" id="KW-1185">Reference proteome</keyword>
<dbReference type="EMBL" id="KZ805364">
    <property type="protein sequence ID" value="PVI01014.1"/>
    <property type="molecule type" value="Genomic_DNA"/>
</dbReference>
<dbReference type="OrthoDB" id="5423564at2759"/>
<proteinExistence type="predicted"/>
<sequence length="419" mass="48982">MAHSSHDHDWTSTTDDLEAAYTESLDLVSYFALESHLNAGGRSSTHPFKDLRSAARVRNRERNIHNFHRRCKSWQCRKSKQAESRHTHKVIKKTLLRSAISDVQTTVRGHICPWIQGPSKPDLIVWDANPEAEFEDMSRQIGNGAVERYNEFGENAAVFEGKSPSEFDGETFVDWAQRRISEMRAVKERRILDPKSRPALLGRTLYQYRRGYSFHPFHPLYDRRQKIPVYIGTPLTTTLPTNSYDAHGHALLRQTLTISKWWLHRCRMTNTNPHREISYSRWFGEYSWDWHRNRSGCWELGYGGCSEGERDVWDGGPIISPSYYGYYHDYGSPCWCDKFVDEEGEMRGAPEDGESCCLLEWVDWEGRRIVREEEKERLRMAEKRIEGEKVEREWIVLSRSSSATWSIVDGDDTQWKALH</sequence>
<dbReference type="Proteomes" id="UP000244855">
    <property type="component" value="Unassembled WGS sequence"/>
</dbReference>
<protein>
    <submittedName>
        <fullName evidence="1">Uncharacterized protein</fullName>
    </submittedName>
</protein>
<evidence type="ECO:0000313" key="1">
    <source>
        <dbReference type="EMBL" id="PVI01014.1"/>
    </source>
</evidence>
<name>A0A2V1DUR8_9PLEO</name>
<reference evidence="1 2" key="1">
    <citation type="journal article" date="2018" name="Sci. Rep.">
        <title>Comparative genomics provides insights into the lifestyle and reveals functional heterogeneity of dark septate endophytic fungi.</title>
        <authorList>
            <person name="Knapp D.G."/>
            <person name="Nemeth J.B."/>
            <person name="Barry K."/>
            <person name="Hainaut M."/>
            <person name="Henrissat B."/>
            <person name="Johnson J."/>
            <person name="Kuo A."/>
            <person name="Lim J.H.P."/>
            <person name="Lipzen A."/>
            <person name="Nolan M."/>
            <person name="Ohm R.A."/>
            <person name="Tamas L."/>
            <person name="Grigoriev I.V."/>
            <person name="Spatafora J.W."/>
            <person name="Nagy L.G."/>
            <person name="Kovacs G.M."/>
        </authorList>
    </citation>
    <scope>NUCLEOTIDE SEQUENCE [LARGE SCALE GENOMIC DNA]</scope>
    <source>
        <strain evidence="1 2">DSE2036</strain>
    </source>
</reference>
<evidence type="ECO:0000313" key="2">
    <source>
        <dbReference type="Proteomes" id="UP000244855"/>
    </source>
</evidence>
<dbReference type="AlphaFoldDB" id="A0A2V1DUR8"/>